<dbReference type="InterPro" id="IPR020568">
    <property type="entry name" value="Ribosomal_Su5_D2-typ_SF"/>
</dbReference>
<keyword evidence="9" id="KW-1185">Reference proteome</keyword>
<organism evidence="8 9">
    <name type="scientific">Aestuariivirga litoralis</name>
    <dbReference type="NCBI Taxonomy" id="2650924"/>
    <lineage>
        <taxon>Bacteria</taxon>
        <taxon>Pseudomonadati</taxon>
        <taxon>Pseudomonadota</taxon>
        <taxon>Alphaproteobacteria</taxon>
        <taxon>Hyphomicrobiales</taxon>
        <taxon>Aestuariivirgaceae</taxon>
        <taxon>Aestuariivirga</taxon>
    </lineage>
</organism>
<dbReference type="InterPro" id="IPR036890">
    <property type="entry name" value="HATPase_C_sf"/>
</dbReference>
<dbReference type="InterPro" id="IPR014762">
    <property type="entry name" value="DNA_mismatch_repair_CS"/>
</dbReference>
<dbReference type="Pfam" id="PF01119">
    <property type="entry name" value="DNA_mis_repair"/>
    <property type="match status" value="1"/>
</dbReference>
<keyword evidence="8" id="KW-0378">Hydrolase</keyword>
<keyword evidence="3 5" id="KW-0227">DNA damage</keyword>
<evidence type="ECO:0000259" key="7">
    <source>
        <dbReference type="SMART" id="SM01340"/>
    </source>
</evidence>
<dbReference type="GO" id="GO:0016887">
    <property type="term" value="F:ATP hydrolysis activity"/>
    <property type="evidence" value="ECO:0007669"/>
    <property type="project" value="InterPro"/>
</dbReference>
<evidence type="ECO:0000313" key="9">
    <source>
        <dbReference type="Proteomes" id="UP000248795"/>
    </source>
</evidence>
<dbReference type="InterPro" id="IPR014721">
    <property type="entry name" value="Ribsml_uS5_D2-typ_fold_subgr"/>
</dbReference>
<dbReference type="InterPro" id="IPR037198">
    <property type="entry name" value="MutL_C_sf"/>
</dbReference>
<proteinExistence type="inferred from homology"/>
<dbReference type="PROSITE" id="PS00058">
    <property type="entry name" value="DNA_MISMATCH_REPAIR_1"/>
    <property type="match status" value="1"/>
</dbReference>
<keyword evidence="8" id="KW-0540">Nuclease</keyword>
<dbReference type="SUPFAM" id="SSF55874">
    <property type="entry name" value="ATPase domain of HSP90 chaperone/DNA topoisomerase II/histidine kinase"/>
    <property type="match status" value="1"/>
</dbReference>
<dbReference type="Gene3D" id="3.30.1370.100">
    <property type="entry name" value="MutL, C-terminal domain, regulatory subdomain"/>
    <property type="match status" value="1"/>
</dbReference>
<dbReference type="Gene3D" id="3.30.1540.20">
    <property type="entry name" value="MutL, C-terminal domain, dimerisation subdomain"/>
    <property type="match status" value="1"/>
</dbReference>
<dbReference type="SMART" id="SM00853">
    <property type="entry name" value="MutL_C"/>
    <property type="match status" value="1"/>
</dbReference>
<dbReference type="GO" id="GO:0004519">
    <property type="term" value="F:endonuclease activity"/>
    <property type="evidence" value="ECO:0007669"/>
    <property type="project" value="UniProtKB-KW"/>
</dbReference>
<evidence type="ECO:0000256" key="4">
    <source>
        <dbReference type="ARBA" id="ARBA00023204"/>
    </source>
</evidence>
<dbReference type="Pfam" id="PF08676">
    <property type="entry name" value="MutL_C"/>
    <property type="match status" value="1"/>
</dbReference>
<dbReference type="Proteomes" id="UP000248795">
    <property type="component" value="Unassembled WGS sequence"/>
</dbReference>
<dbReference type="Gene3D" id="3.30.230.10">
    <property type="match status" value="1"/>
</dbReference>
<dbReference type="RefSeq" id="WP_111196445.1">
    <property type="nucleotide sequence ID" value="NZ_QKVK01000002.1"/>
</dbReference>
<dbReference type="PANTHER" id="PTHR10073:SF12">
    <property type="entry name" value="DNA MISMATCH REPAIR PROTEIN MLH1"/>
    <property type="match status" value="1"/>
</dbReference>
<dbReference type="InterPro" id="IPR042120">
    <property type="entry name" value="MutL_C_dimsub"/>
</dbReference>
<dbReference type="NCBIfam" id="TIGR00585">
    <property type="entry name" value="mutl"/>
    <property type="match status" value="1"/>
</dbReference>
<sequence>MRIRRLSEGTVNRIAAGEVIERPASVVKELVENAIDAGASQVDVAFRGGGKSLIRVSDDGIGMGPEDLALAIERHATSKLADDDLIDIRFLGFRGEALPSIGAVSRLAISSKPRSGGDAHVIMVEGGHLSPPRPAALNIGTEIDVKDLFFATPARLKFLKADRTETVEAAEVVRRMALAHPGVGFTFVTEERRLVDVPKEEGEEARIRRVLGAEFMDNAVAFELEREGVRVRGHAGLPTAARANSAQQYMFVNGRSVRDKLISGAIRGAYADVLPAGRFPALVLFLDCPPERVDVNVHPAKAEVRFRDGGLVRGLIVSAIRDALAGKRAPDTGLSRQTVSSFRPVMPRPFNHRGFDEEEKQAALAMNMPPASAPVPETPVAQPDYPLGNARAQIHDNYIVAQTRDGFVLVDQHAAHERLVYERLKRERADRGIETQPLLVPEVVDLDPVEVERLAAAAEMLAQGGLVLEAFGDGAVIIREVPAALGRADVSGIVRDVADELAELGVTTSLEDRINHVLATMACHNSVRSGRRLRPEEMNALLREMEATPNSGQCNHGRPTFIELKLSDIEKLFGRR</sequence>
<dbReference type="Pfam" id="PF13589">
    <property type="entry name" value="HATPase_c_3"/>
    <property type="match status" value="1"/>
</dbReference>
<reference evidence="9" key="1">
    <citation type="submission" date="2018-06" db="EMBL/GenBank/DDBJ databases">
        <title>Aestuariibacter litoralis strain KCTC 52945T.</title>
        <authorList>
            <person name="Li X."/>
            <person name="Salam N."/>
            <person name="Li J.-L."/>
            <person name="Chen Y.-M."/>
            <person name="Yang Z.-W."/>
            <person name="Zhang L.-Y."/>
            <person name="Han M.-X."/>
            <person name="Xiao M."/>
            <person name="Li W.-J."/>
        </authorList>
    </citation>
    <scope>NUCLEOTIDE SEQUENCE [LARGE SCALE GENOMIC DNA]</scope>
    <source>
        <strain evidence="9">KCTC 52945</strain>
    </source>
</reference>
<dbReference type="AlphaFoldDB" id="A0A2W2BBZ8"/>
<evidence type="ECO:0000313" key="8">
    <source>
        <dbReference type="EMBL" id="PZF77698.1"/>
    </source>
</evidence>
<keyword evidence="8" id="KW-0255">Endonuclease</keyword>
<evidence type="ECO:0000256" key="3">
    <source>
        <dbReference type="ARBA" id="ARBA00022763"/>
    </source>
</evidence>
<protein>
    <recommendedName>
        <fullName evidence="2 5">DNA mismatch repair protein MutL</fullName>
    </recommendedName>
</protein>
<dbReference type="CDD" id="cd16926">
    <property type="entry name" value="HATPase_MutL-MLH-PMS-like"/>
    <property type="match status" value="1"/>
</dbReference>
<evidence type="ECO:0000256" key="1">
    <source>
        <dbReference type="ARBA" id="ARBA00006082"/>
    </source>
</evidence>
<dbReference type="Gene3D" id="3.30.565.10">
    <property type="entry name" value="Histidine kinase-like ATPase, C-terminal domain"/>
    <property type="match status" value="1"/>
</dbReference>
<feature type="domain" description="MutL C-terminal dimerisation" evidence="6">
    <location>
        <begin position="390"/>
        <end position="533"/>
    </location>
</feature>
<dbReference type="GO" id="GO:0006298">
    <property type="term" value="P:mismatch repair"/>
    <property type="evidence" value="ECO:0007669"/>
    <property type="project" value="UniProtKB-UniRule"/>
</dbReference>
<dbReference type="HAMAP" id="MF_00149">
    <property type="entry name" value="DNA_mis_repair"/>
    <property type="match status" value="1"/>
</dbReference>
<comment type="function">
    <text evidence="5">This protein is involved in the repair of mismatches in DNA. It is required for dam-dependent methyl-directed DNA mismatch repair. May act as a 'molecular matchmaker', a protein that promotes the formation of a stable complex between two or more DNA-binding proteins in an ATP-dependent manner without itself being part of a final effector complex.</text>
</comment>
<dbReference type="SUPFAM" id="SSF54211">
    <property type="entry name" value="Ribosomal protein S5 domain 2-like"/>
    <property type="match status" value="1"/>
</dbReference>
<dbReference type="FunFam" id="3.30.565.10:FF:000003">
    <property type="entry name" value="DNA mismatch repair endonuclease MutL"/>
    <property type="match status" value="1"/>
</dbReference>
<comment type="caution">
    <text evidence="8">The sequence shown here is derived from an EMBL/GenBank/DDBJ whole genome shotgun (WGS) entry which is preliminary data.</text>
</comment>
<dbReference type="GO" id="GO:0140664">
    <property type="term" value="F:ATP-dependent DNA damage sensor activity"/>
    <property type="evidence" value="ECO:0007669"/>
    <property type="project" value="InterPro"/>
</dbReference>
<accession>A0A2W2BBZ8</accession>
<dbReference type="SUPFAM" id="SSF118116">
    <property type="entry name" value="DNA mismatch repair protein MutL"/>
    <property type="match status" value="1"/>
</dbReference>
<dbReference type="EMBL" id="QKVK01000002">
    <property type="protein sequence ID" value="PZF77698.1"/>
    <property type="molecule type" value="Genomic_DNA"/>
</dbReference>
<dbReference type="InterPro" id="IPR020667">
    <property type="entry name" value="DNA_mismatch_repair_MutL"/>
</dbReference>
<dbReference type="GO" id="GO:0030983">
    <property type="term" value="F:mismatched DNA binding"/>
    <property type="evidence" value="ECO:0007669"/>
    <property type="project" value="InterPro"/>
</dbReference>
<keyword evidence="4 5" id="KW-0234">DNA repair</keyword>
<evidence type="ECO:0000256" key="5">
    <source>
        <dbReference type="HAMAP-Rule" id="MF_00149"/>
    </source>
</evidence>
<dbReference type="CDD" id="cd00782">
    <property type="entry name" value="MutL_Trans"/>
    <property type="match status" value="1"/>
</dbReference>
<dbReference type="PANTHER" id="PTHR10073">
    <property type="entry name" value="DNA MISMATCH REPAIR PROTEIN MLH, PMS, MUTL"/>
    <property type="match status" value="1"/>
</dbReference>
<dbReference type="GO" id="GO:0032300">
    <property type="term" value="C:mismatch repair complex"/>
    <property type="evidence" value="ECO:0007669"/>
    <property type="project" value="InterPro"/>
</dbReference>
<name>A0A2W2BBZ8_9HYPH</name>
<dbReference type="InterPro" id="IPR042121">
    <property type="entry name" value="MutL_C_regsub"/>
</dbReference>
<dbReference type="InterPro" id="IPR002099">
    <property type="entry name" value="MutL/Mlh/PMS"/>
</dbReference>
<dbReference type="InterPro" id="IPR013507">
    <property type="entry name" value="DNA_mismatch_S5_2-like"/>
</dbReference>
<evidence type="ECO:0000259" key="6">
    <source>
        <dbReference type="SMART" id="SM00853"/>
    </source>
</evidence>
<dbReference type="InterPro" id="IPR014790">
    <property type="entry name" value="MutL_C"/>
</dbReference>
<dbReference type="SMART" id="SM01340">
    <property type="entry name" value="DNA_mis_repair"/>
    <property type="match status" value="1"/>
</dbReference>
<feature type="domain" description="DNA mismatch repair protein S5" evidence="7">
    <location>
        <begin position="207"/>
        <end position="325"/>
    </location>
</feature>
<evidence type="ECO:0000256" key="2">
    <source>
        <dbReference type="ARBA" id="ARBA00021975"/>
    </source>
</evidence>
<dbReference type="InterPro" id="IPR038973">
    <property type="entry name" value="MutL/Mlh/Pms-like"/>
</dbReference>
<dbReference type="GO" id="GO:0005524">
    <property type="term" value="F:ATP binding"/>
    <property type="evidence" value="ECO:0007669"/>
    <property type="project" value="InterPro"/>
</dbReference>
<comment type="similarity">
    <text evidence="1 5">Belongs to the DNA mismatch repair MutL/HexB family.</text>
</comment>
<gene>
    <name evidence="5 8" type="primary">mutL</name>
    <name evidence="8" type="ORF">DK847_04485</name>
</gene>